<dbReference type="EC" id="3.1.3.48" evidence="2"/>
<reference evidence="14" key="3">
    <citation type="submission" date="2025-09" db="UniProtKB">
        <authorList>
            <consortium name="Ensembl"/>
        </authorList>
    </citation>
    <scope>IDENTIFICATION</scope>
</reference>
<dbReference type="PANTHER" id="PTHR46957">
    <property type="entry name" value="CYTOKINE RECEPTOR"/>
    <property type="match status" value="1"/>
</dbReference>
<evidence type="ECO:0000256" key="11">
    <source>
        <dbReference type="SAM" id="Phobius"/>
    </source>
</evidence>
<evidence type="ECO:0000256" key="7">
    <source>
        <dbReference type="ARBA" id="ARBA00022989"/>
    </source>
</evidence>
<dbReference type="AlphaFoldDB" id="A0A671YDR4"/>
<dbReference type="Ensembl" id="ENSSAUT00010062276.1">
    <property type="protein sequence ID" value="ENSSAUP00010059362.1"/>
    <property type="gene ID" value="ENSSAUG00010024132.1"/>
</dbReference>
<dbReference type="GeneTree" id="ENSGT00940000165368"/>
<evidence type="ECO:0000313" key="15">
    <source>
        <dbReference type="Proteomes" id="UP000472265"/>
    </source>
</evidence>
<name>A0A671YDR4_SPAAU</name>
<keyword evidence="9" id="KW-0325">Glycoprotein</keyword>
<keyword evidence="8 11" id="KW-0472">Membrane</keyword>
<dbReference type="FunFam" id="3.90.190.10:FF:000009">
    <property type="entry name" value="Receptor-type tyrosine-protein phosphatase beta"/>
    <property type="match status" value="1"/>
</dbReference>
<evidence type="ECO:0000256" key="5">
    <source>
        <dbReference type="ARBA" id="ARBA00022801"/>
    </source>
</evidence>
<dbReference type="PRINTS" id="PR00700">
    <property type="entry name" value="PRTYPHPHTASE"/>
</dbReference>
<dbReference type="GO" id="GO:0004725">
    <property type="term" value="F:protein tyrosine phosphatase activity"/>
    <property type="evidence" value="ECO:0007669"/>
    <property type="project" value="UniProtKB-EC"/>
</dbReference>
<evidence type="ECO:0000256" key="6">
    <source>
        <dbReference type="ARBA" id="ARBA00022912"/>
    </source>
</evidence>
<feature type="domain" description="Tyrosine-protein phosphatase" evidence="12">
    <location>
        <begin position="109"/>
        <end position="349"/>
    </location>
</feature>
<dbReference type="GO" id="GO:0043235">
    <property type="term" value="C:receptor complex"/>
    <property type="evidence" value="ECO:0007669"/>
    <property type="project" value="TreeGrafter"/>
</dbReference>
<keyword evidence="7 11" id="KW-1133">Transmembrane helix</keyword>
<dbReference type="SUPFAM" id="SSF52799">
    <property type="entry name" value="(Phosphotyrosine protein) phosphatases II"/>
    <property type="match status" value="1"/>
</dbReference>
<dbReference type="SMART" id="SM00404">
    <property type="entry name" value="PTPc_motif"/>
    <property type="match status" value="1"/>
</dbReference>
<gene>
    <name evidence="14" type="primary">LOC115571369</name>
</gene>
<evidence type="ECO:0000256" key="2">
    <source>
        <dbReference type="ARBA" id="ARBA00013064"/>
    </source>
</evidence>
<dbReference type="InterPro" id="IPR050713">
    <property type="entry name" value="RTP_Phos/Ushers"/>
</dbReference>
<comment type="subcellular location">
    <subcellularLocation>
        <location evidence="1">Membrane</location>
        <topology evidence="1">Single-pass type I membrane protein</topology>
    </subcellularLocation>
</comment>
<organism evidence="14 15">
    <name type="scientific">Sparus aurata</name>
    <name type="common">Gilthead sea bream</name>
    <dbReference type="NCBI Taxonomy" id="8175"/>
    <lineage>
        <taxon>Eukaryota</taxon>
        <taxon>Metazoa</taxon>
        <taxon>Chordata</taxon>
        <taxon>Craniata</taxon>
        <taxon>Vertebrata</taxon>
        <taxon>Euteleostomi</taxon>
        <taxon>Actinopterygii</taxon>
        <taxon>Neopterygii</taxon>
        <taxon>Teleostei</taxon>
        <taxon>Neoteleostei</taxon>
        <taxon>Acanthomorphata</taxon>
        <taxon>Eupercaria</taxon>
        <taxon>Spariformes</taxon>
        <taxon>Sparidae</taxon>
        <taxon>Sparus</taxon>
    </lineage>
</organism>
<reference evidence="14" key="1">
    <citation type="submission" date="2021-04" db="EMBL/GenBank/DDBJ databases">
        <authorList>
            <consortium name="Wellcome Sanger Institute Data Sharing"/>
        </authorList>
    </citation>
    <scope>NUCLEOTIDE SEQUENCE [LARGE SCALE GENOMIC DNA]</scope>
</reference>
<evidence type="ECO:0000313" key="14">
    <source>
        <dbReference type="Ensembl" id="ENSSAUP00010059362.1"/>
    </source>
</evidence>
<keyword evidence="15" id="KW-1185">Reference proteome</keyword>
<dbReference type="InterPro" id="IPR016130">
    <property type="entry name" value="Tyr_Pase_AS"/>
</dbReference>
<feature type="transmembrane region" description="Helical" evidence="11">
    <location>
        <begin position="60"/>
        <end position="86"/>
    </location>
</feature>
<sequence length="381" mass="43792">MTFTFDVFLRTISVAKFPDHFYQLSGDDNRGFSQEYEVHEKSNLYFVLPLPLLPNFAEDCISACVLLCYGFLFSYLFPIVLCLICMPCHVSTVMQSLISVGTEQTRKEAVLPENKARNRFNNVLPYDWCRVKLTTSNPNSTSDYINASYMPGYNSNREYIATQGPLPSTVNDFWRMIWEQKVKGIVMVTNCTEGGRTKCEQYWPAKSDPCPYGELTVTMTSEQQEPNWTLREFRVKHSKTSEERTVKHFHFTAWPDHGVPQGTEVLIQFRGLVRQHIQREGAGAPTVVHCSAGVGRTGTIIALDVLLQQLEKERAVGINAFVHKMRLNRPHMVQTESQYIFLHQCIMDCLQPKEKMEENIYENAEMIYVNATALREFHKNA</sequence>
<dbReference type="Gene3D" id="3.90.190.10">
    <property type="entry name" value="Protein tyrosine phosphatase superfamily"/>
    <property type="match status" value="1"/>
</dbReference>
<protein>
    <recommendedName>
        <fullName evidence="2">protein-tyrosine-phosphatase</fullName>
        <ecNumber evidence="2">3.1.3.48</ecNumber>
    </recommendedName>
</protein>
<dbReference type="Proteomes" id="UP000472265">
    <property type="component" value="Chromosome 20"/>
</dbReference>
<feature type="domain" description="Tyrosine specific protein phosphatases" evidence="13">
    <location>
        <begin position="267"/>
        <end position="340"/>
    </location>
</feature>
<dbReference type="PROSITE" id="PS50056">
    <property type="entry name" value="TYR_PHOSPHATASE_2"/>
    <property type="match status" value="1"/>
</dbReference>
<evidence type="ECO:0000256" key="8">
    <source>
        <dbReference type="ARBA" id="ARBA00023136"/>
    </source>
</evidence>
<dbReference type="PROSITE" id="PS50055">
    <property type="entry name" value="TYR_PHOSPHATASE_PTP"/>
    <property type="match status" value="1"/>
</dbReference>
<dbReference type="InterPro" id="IPR000387">
    <property type="entry name" value="Tyr_Pase_dom"/>
</dbReference>
<dbReference type="Pfam" id="PF00102">
    <property type="entry name" value="Y_phosphatase"/>
    <property type="match status" value="1"/>
</dbReference>
<evidence type="ECO:0000256" key="10">
    <source>
        <dbReference type="ARBA" id="ARBA00051722"/>
    </source>
</evidence>
<keyword evidence="5" id="KW-0378">Hydrolase</keyword>
<keyword evidence="6" id="KW-0904">Protein phosphatase</keyword>
<dbReference type="OMA" id="THLQWCG"/>
<evidence type="ECO:0000256" key="9">
    <source>
        <dbReference type="ARBA" id="ARBA00023180"/>
    </source>
</evidence>
<comment type="catalytic activity">
    <reaction evidence="10">
        <text>O-phospho-L-tyrosyl-[protein] + H2O = L-tyrosyl-[protein] + phosphate</text>
        <dbReference type="Rhea" id="RHEA:10684"/>
        <dbReference type="Rhea" id="RHEA-COMP:10136"/>
        <dbReference type="Rhea" id="RHEA-COMP:20101"/>
        <dbReference type="ChEBI" id="CHEBI:15377"/>
        <dbReference type="ChEBI" id="CHEBI:43474"/>
        <dbReference type="ChEBI" id="CHEBI:46858"/>
        <dbReference type="ChEBI" id="CHEBI:61978"/>
        <dbReference type="EC" id="3.1.3.48"/>
    </reaction>
</comment>
<dbReference type="PANTHER" id="PTHR46957:SF10">
    <property type="entry name" value="PROTEIN TYROSINE PHOSPHATASE, RECEPTOR TYPE, H"/>
    <property type="match status" value="1"/>
</dbReference>
<dbReference type="SMART" id="SM00194">
    <property type="entry name" value="PTPc"/>
    <property type="match status" value="1"/>
</dbReference>
<evidence type="ECO:0000256" key="4">
    <source>
        <dbReference type="ARBA" id="ARBA00022729"/>
    </source>
</evidence>
<evidence type="ECO:0000256" key="1">
    <source>
        <dbReference type="ARBA" id="ARBA00004479"/>
    </source>
</evidence>
<dbReference type="GO" id="GO:0016020">
    <property type="term" value="C:membrane"/>
    <property type="evidence" value="ECO:0007669"/>
    <property type="project" value="UniProtKB-SubCell"/>
</dbReference>
<proteinExistence type="predicted"/>
<dbReference type="PROSITE" id="PS00383">
    <property type="entry name" value="TYR_PHOSPHATASE_1"/>
    <property type="match status" value="1"/>
</dbReference>
<dbReference type="InterPro" id="IPR000242">
    <property type="entry name" value="PTP_cat"/>
</dbReference>
<keyword evidence="4" id="KW-0732">Signal</keyword>
<accession>A0A671YDR4</accession>
<keyword evidence="3 11" id="KW-0812">Transmembrane</keyword>
<evidence type="ECO:0000259" key="12">
    <source>
        <dbReference type="PROSITE" id="PS50055"/>
    </source>
</evidence>
<dbReference type="InterPro" id="IPR003595">
    <property type="entry name" value="Tyr_Pase_cat"/>
</dbReference>
<evidence type="ECO:0000256" key="3">
    <source>
        <dbReference type="ARBA" id="ARBA00022692"/>
    </source>
</evidence>
<reference evidence="14" key="2">
    <citation type="submission" date="2025-08" db="UniProtKB">
        <authorList>
            <consortium name="Ensembl"/>
        </authorList>
    </citation>
    <scope>IDENTIFICATION</scope>
</reference>
<dbReference type="InterPro" id="IPR029021">
    <property type="entry name" value="Prot-tyrosine_phosphatase-like"/>
</dbReference>
<evidence type="ECO:0000259" key="13">
    <source>
        <dbReference type="PROSITE" id="PS50056"/>
    </source>
</evidence>